<gene>
    <name evidence="2" type="ORF">PHYPA_002494</name>
</gene>
<dbReference type="Proteomes" id="UP000006727">
    <property type="component" value="Chromosome 2"/>
</dbReference>
<feature type="region of interest" description="Disordered" evidence="1">
    <location>
        <begin position="1"/>
        <end position="51"/>
    </location>
</feature>
<feature type="region of interest" description="Disordered" evidence="1">
    <location>
        <begin position="75"/>
        <end position="131"/>
    </location>
</feature>
<dbReference type="PaxDb" id="3218-PP1S84_204V6.1"/>
<dbReference type="EMBL" id="ABEU02000002">
    <property type="protein sequence ID" value="PNR59702.1"/>
    <property type="molecule type" value="Genomic_DNA"/>
</dbReference>
<feature type="compositionally biased region" description="Basic and acidic residues" evidence="1">
    <location>
        <begin position="1"/>
        <end position="13"/>
    </location>
</feature>
<evidence type="ECO:0000313" key="3">
    <source>
        <dbReference type="EnsemblPlants" id="PAC:32935171.CDS.1"/>
    </source>
</evidence>
<reference evidence="2 4" key="1">
    <citation type="journal article" date="2008" name="Science">
        <title>The Physcomitrella genome reveals evolutionary insights into the conquest of land by plants.</title>
        <authorList>
            <person name="Rensing S."/>
            <person name="Lang D."/>
            <person name="Zimmer A."/>
            <person name="Terry A."/>
            <person name="Salamov A."/>
            <person name="Shapiro H."/>
            <person name="Nishiyama T."/>
            <person name="Perroud P.-F."/>
            <person name="Lindquist E."/>
            <person name="Kamisugi Y."/>
            <person name="Tanahashi T."/>
            <person name="Sakakibara K."/>
            <person name="Fujita T."/>
            <person name="Oishi K."/>
            <person name="Shin-I T."/>
            <person name="Kuroki Y."/>
            <person name="Toyoda A."/>
            <person name="Suzuki Y."/>
            <person name="Hashimoto A."/>
            <person name="Yamaguchi K."/>
            <person name="Sugano A."/>
            <person name="Kohara Y."/>
            <person name="Fujiyama A."/>
            <person name="Anterola A."/>
            <person name="Aoki S."/>
            <person name="Ashton N."/>
            <person name="Barbazuk W.B."/>
            <person name="Barker E."/>
            <person name="Bennetzen J."/>
            <person name="Bezanilla M."/>
            <person name="Blankenship R."/>
            <person name="Cho S.H."/>
            <person name="Dutcher S."/>
            <person name="Estelle M."/>
            <person name="Fawcett J.A."/>
            <person name="Gundlach H."/>
            <person name="Hanada K."/>
            <person name="Heyl A."/>
            <person name="Hicks K.A."/>
            <person name="Hugh J."/>
            <person name="Lohr M."/>
            <person name="Mayer K."/>
            <person name="Melkozernov A."/>
            <person name="Murata T."/>
            <person name="Nelson D."/>
            <person name="Pils B."/>
            <person name="Prigge M."/>
            <person name="Reiss B."/>
            <person name="Renner T."/>
            <person name="Rombauts S."/>
            <person name="Rushton P."/>
            <person name="Sanderfoot A."/>
            <person name="Schween G."/>
            <person name="Shiu S.-H."/>
            <person name="Stueber K."/>
            <person name="Theodoulou F.L."/>
            <person name="Tu H."/>
            <person name="Van de Peer Y."/>
            <person name="Verrier P.J."/>
            <person name="Waters E."/>
            <person name="Wood A."/>
            <person name="Yang L."/>
            <person name="Cove D."/>
            <person name="Cuming A."/>
            <person name="Hasebe M."/>
            <person name="Lucas S."/>
            <person name="Mishler D.B."/>
            <person name="Reski R."/>
            <person name="Grigoriev I."/>
            <person name="Quatrano R.S."/>
            <person name="Boore J.L."/>
        </authorList>
    </citation>
    <scope>NUCLEOTIDE SEQUENCE [LARGE SCALE GENOMIC DNA]</scope>
    <source>
        <strain evidence="3 4">cv. Gransden 2004</strain>
    </source>
</reference>
<protein>
    <submittedName>
        <fullName evidence="2 3">Uncharacterized protein</fullName>
    </submittedName>
</protein>
<evidence type="ECO:0000313" key="4">
    <source>
        <dbReference type="Proteomes" id="UP000006727"/>
    </source>
</evidence>
<keyword evidence="4" id="KW-1185">Reference proteome</keyword>
<feature type="compositionally biased region" description="Acidic residues" evidence="1">
    <location>
        <begin position="87"/>
        <end position="102"/>
    </location>
</feature>
<dbReference type="Gramene" id="Pp3c2_10449V3.1">
    <property type="protein sequence ID" value="PAC:32935171.CDS.1"/>
    <property type="gene ID" value="Pp3c2_10449"/>
</dbReference>
<accession>A0A2K1L104</accession>
<evidence type="ECO:0000313" key="2">
    <source>
        <dbReference type="EMBL" id="PNR59702.1"/>
    </source>
</evidence>
<reference evidence="2 4" key="2">
    <citation type="journal article" date="2018" name="Plant J.">
        <title>The Physcomitrella patens chromosome-scale assembly reveals moss genome structure and evolution.</title>
        <authorList>
            <person name="Lang D."/>
            <person name="Ullrich K.K."/>
            <person name="Murat F."/>
            <person name="Fuchs J."/>
            <person name="Jenkins J."/>
            <person name="Haas F.B."/>
            <person name="Piednoel M."/>
            <person name="Gundlach H."/>
            <person name="Van Bel M."/>
            <person name="Meyberg R."/>
            <person name="Vives C."/>
            <person name="Morata J."/>
            <person name="Symeonidi A."/>
            <person name="Hiss M."/>
            <person name="Muchero W."/>
            <person name="Kamisugi Y."/>
            <person name="Saleh O."/>
            <person name="Blanc G."/>
            <person name="Decker E.L."/>
            <person name="van Gessel N."/>
            <person name="Grimwood J."/>
            <person name="Hayes R.D."/>
            <person name="Graham S.W."/>
            <person name="Gunter L.E."/>
            <person name="McDaniel S.F."/>
            <person name="Hoernstein S.N.W."/>
            <person name="Larsson A."/>
            <person name="Li F.W."/>
            <person name="Perroud P.F."/>
            <person name="Phillips J."/>
            <person name="Ranjan P."/>
            <person name="Rokshar D.S."/>
            <person name="Rothfels C.J."/>
            <person name="Schneider L."/>
            <person name="Shu S."/>
            <person name="Stevenson D.W."/>
            <person name="Thummler F."/>
            <person name="Tillich M."/>
            <person name="Villarreal Aguilar J.C."/>
            <person name="Widiez T."/>
            <person name="Wong G.K."/>
            <person name="Wymore A."/>
            <person name="Zhang Y."/>
            <person name="Zimmer A.D."/>
            <person name="Quatrano R.S."/>
            <person name="Mayer K.F.X."/>
            <person name="Goodstein D."/>
            <person name="Casacuberta J.M."/>
            <person name="Vandepoele K."/>
            <person name="Reski R."/>
            <person name="Cuming A.C."/>
            <person name="Tuskan G.A."/>
            <person name="Maumus F."/>
            <person name="Salse J."/>
            <person name="Schmutz J."/>
            <person name="Rensing S.A."/>
        </authorList>
    </citation>
    <scope>NUCLEOTIDE SEQUENCE [LARGE SCALE GENOMIC DNA]</scope>
    <source>
        <strain evidence="3 4">cv. Gransden 2004</strain>
    </source>
</reference>
<dbReference type="AlphaFoldDB" id="A0A2K1L104"/>
<reference evidence="3" key="3">
    <citation type="submission" date="2020-12" db="UniProtKB">
        <authorList>
            <consortium name="EnsemblPlants"/>
        </authorList>
    </citation>
    <scope>IDENTIFICATION</scope>
</reference>
<dbReference type="EnsemblPlants" id="Pp3c2_10449V3.1">
    <property type="protein sequence ID" value="PAC:32935171.CDS.1"/>
    <property type="gene ID" value="Pp3c2_10449"/>
</dbReference>
<sequence length="131" mass="14218">MRSHSGGEKDKKIPSSGQASHEVNTSHEKSTMKNSKKKAAPPGLDISQPLHWSRPLVSTQDEMLAASALLDMLCSPGVGSEKSKEVQEEDEEEEMAQVEEVDADHKGNSEHDDDSNDQNPPPGLCELIPVC</sequence>
<dbReference type="InParanoid" id="A0A2K1L104"/>
<name>A0A2K1L104_PHYPA</name>
<organism evidence="2">
    <name type="scientific">Physcomitrium patens</name>
    <name type="common">Spreading-leaved earth moss</name>
    <name type="synonym">Physcomitrella patens</name>
    <dbReference type="NCBI Taxonomy" id="3218"/>
    <lineage>
        <taxon>Eukaryota</taxon>
        <taxon>Viridiplantae</taxon>
        <taxon>Streptophyta</taxon>
        <taxon>Embryophyta</taxon>
        <taxon>Bryophyta</taxon>
        <taxon>Bryophytina</taxon>
        <taxon>Bryopsida</taxon>
        <taxon>Funariidae</taxon>
        <taxon>Funariales</taxon>
        <taxon>Funariaceae</taxon>
        <taxon>Physcomitrium</taxon>
    </lineage>
</organism>
<evidence type="ECO:0000256" key="1">
    <source>
        <dbReference type="SAM" id="MobiDB-lite"/>
    </source>
</evidence>
<proteinExistence type="predicted"/>